<name>A0A1I1X416_9RHOB</name>
<evidence type="ECO:0000256" key="2">
    <source>
        <dbReference type="SAM" id="SignalP"/>
    </source>
</evidence>
<dbReference type="AlphaFoldDB" id="A0A1I1X416"/>
<evidence type="ECO:0000256" key="1">
    <source>
        <dbReference type="SAM" id="Phobius"/>
    </source>
</evidence>
<keyword evidence="1" id="KW-0472">Membrane</keyword>
<evidence type="ECO:0000313" key="3">
    <source>
        <dbReference type="EMBL" id="SFE02092.1"/>
    </source>
</evidence>
<gene>
    <name evidence="3" type="ORF">SAMN04515678_105225</name>
</gene>
<dbReference type="Gene3D" id="3.40.30.10">
    <property type="entry name" value="Glutaredoxin"/>
    <property type="match status" value="1"/>
</dbReference>
<feature type="signal peptide" evidence="2">
    <location>
        <begin position="1"/>
        <end position="19"/>
    </location>
</feature>
<feature type="transmembrane region" description="Helical" evidence="1">
    <location>
        <begin position="213"/>
        <end position="233"/>
    </location>
</feature>
<accession>A0A1I1X416</accession>
<evidence type="ECO:0000313" key="4">
    <source>
        <dbReference type="Proteomes" id="UP000325289"/>
    </source>
</evidence>
<dbReference type="OrthoDB" id="9786756at2"/>
<keyword evidence="4" id="KW-1185">Reference proteome</keyword>
<sequence>MIRVCLSLALICLALPLRAGLTPAELDTVRADPPEGASVELGTDQPTVLIFADYDCGALCDAILAQTAETLSGTGLTLGADYALVVVGIDPRDGPGAAQSFVEAQSGALAAQSIDTRTPDETTLSDLTQALGYTYRFDAENDRFAHPSARYVLTADGQVSRVLPAFRAAPEDLRRALIEAGEGRIGGIAERIALACYGFDPVTGKYSLSIARAATAGGIASTLLVAGGIAIALRRERRKGAT</sequence>
<dbReference type="EMBL" id="FOMS01000005">
    <property type="protein sequence ID" value="SFE02092.1"/>
    <property type="molecule type" value="Genomic_DNA"/>
</dbReference>
<dbReference type="InterPro" id="IPR036249">
    <property type="entry name" value="Thioredoxin-like_sf"/>
</dbReference>
<keyword evidence="1" id="KW-0812">Transmembrane</keyword>
<organism evidence="3 4">
    <name type="scientific">Roseivivax sediminis</name>
    <dbReference type="NCBI Taxonomy" id="936889"/>
    <lineage>
        <taxon>Bacteria</taxon>
        <taxon>Pseudomonadati</taxon>
        <taxon>Pseudomonadota</taxon>
        <taxon>Alphaproteobacteria</taxon>
        <taxon>Rhodobacterales</taxon>
        <taxon>Roseobacteraceae</taxon>
        <taxon>Roseivivax</taxon>
    </lineage>
</organism>
<protein>
    <submittedName>
        <fullName evidence="3">Protein SCO1/2</fullName>
    </submittedName>
</protein>
<dbReference type="Proteomes" id="UP000325289">
    <property type="component" value="Unassembled WGS sequence"/>
</dbReference>
<dbReference type="RefSeq" id="WP_149755752.1">
    <property type="nucleotide sequence ID" value="NZ_FOMS01000005.1"/>
</dbReference>
<dbReference type="SUPFAM" id="SSF52833">
    <property type="entry name" value="Thioredoxin-like"/>
    <property type="match status" value="1"/>
</dbReference>
<feature type="chain" id="PRO_5009301993" evidence="2">
    <location>
        <begin position="20"/>
        <end position="242"/>
    </location>
</feature>
<proteinExistence type="predicted"/>
<keyword evidence="2" id="KW-0732">Signal</keyword>
<reference evidence="3 4" key="1">
    <citation type="submission" date="2016-10" db="EMBL/GenBank/DDBJ databases">
        <authorList>
            <person name="Varghese N."/>
            <person name="Submissions S."/>
        </authorList>
    </citation>
    <scope>NUCLEOTIDE SEQUENCE [LARGE SCALE GENOMIC DNA]</scope>
    <source>
        <strain evidence="4">YIM D21,KCTC 23444,ACCC 10710</strain>
    </source>
</reference>
<keyword evidence="1" id="KW-1133">Transmembrane helix</keyword>